<feature type="region of interest" description="Disordered" evidence="1">
    <location>
        <begin position="29"/>
        <end position="48"/>
    </location>
</feature>
<protein>
    <recommendedName>
        <fullName evidence="4">DUF4279 domain-containing protein</fullName>
    </recommendedName>
</protein>
<sequence>MTGPPFTSGDLALMSFDPDEVTRLVGLQPTTTWRSGGPHPVSGTSRPRRFSSWKYEQPEAHNYITEDIVVPLLDAIEPYTDGIHTACRTMGMRAGIMVVVTMHGDRDTVDGEPHVSTAAITYTSETLRRLVELDLSLAHDQYVLLPD</sequence>
<dbReference type="Pfam" id="PF14106">
    <property type="entry name" value="DUF4279"/>
    <property type="match status" value="1"/>
</dbReference>
<gene>
    <name evidence="2" type="ORF">GCM10010170_058380</name>
</gene>
<evidence type="ECO:0008006" key="4">
    <source>
        <dbReference type="Google" id="ProtNLM"/>
    </source>
</evidence>
<proteinExistence type="predicted"/>
<organism evidence="2 3">
    <name type="scientific">Dactylosporangium salmoneum</name>
    <dbReference type="NCBI Taxonomy" id="53361"/>
    <lineage>
        <taxon>Bacteria</taxon>
        <taxon>Bacillati</taxon>
        <taxon>Actinomycetota</taxon>
        <taxon>Actinomycetes</taxon>
        <taxon>Micromonosporales</taxon>
        <taxon>Micromonosporaceae</taxon>
        <taxon>Dactylosporangium</taxon>
    </lineage>
</organism>
<dbReference type="InterPro" id="IPR025459">
    <property type="entry name" value="DUF4279"/>
</dbReference>
<evidence type="ECO:0000256" key="1">
    <source>
        <dbReference type="SAM" id="MobiDB-lite"/>
    </source>
</evidence>
<reference evidence="3" key="1">
    <citation type="journal article" date="2019" name="Int. J. Syst. Evol. Microbiol.">
        <title>The Global Catalogue of Microorganisms (GCM) 10K type strain sequencing project: providing services to taxonomists for standard genome sequencing and annotation.</title>
        <authorList>
            <consortium name="The Broad Institute Genomics Platform"/>
            <consortium name="The Broad Institute Genome Sequencing Center for Infectious Disease"/>
            <person name="Wu L."/>
            <person name="Ma J."/>
        </authorList>
    </citation>
    <scope>NUCLEOTIDE SEQUENCE [LARGE SCALE GENOMIC DNA]</scope>
    <source>
        <strain evidence="3">JCM 3272</strain>
    </source>
</reference>
<evidence type="ECO:0000313" key="3">
    <source>
        <dbReference type="Proteomes" id="UP001501444"/>
    </source>
</evidence>
<dbReference type="Proteomes" id="UP001501444">
    <property type="component" value="Unassembled WGS sequence"/>
</dbReference>
<dbReference type="EMBL" id="BAAARV010000054">
    <property type="protein sequence ID" value="GAA2362338.1"/>
    <property type="molecule type" value="Genomic_DNA"/>
</dbReference>
<evidence type="ECO:0000313" key="2">
    <source>
        <dbReference type="EMBL" id="GAA2362338.1"/>
    </source>
</evidence>
<keyword evidence="3" id="KW-1185">Reference proteome</keyword>
<comment type="caution">
    <text evidence="2">The sequence shown here is derived from an EMBL/GenBank/DDBJ whole genome shotgun (WGS) entry which is preliminary data.</text>
</comment>
<name>A0ABP5TVM8_9ACTN</name>
<accession>A0ABP5TVM8</accession>